<evidence type="ECO:0000256" key="3">
    <source>
        <dbReference type="ARBA" id="ARBA00022692"/>
    </source>
</evidence>
<feature type="transmembrane region" description="Helical" evidence="8">
    <location>
        <begin position="422"/>
        <end position="442"/>
    </location>
</feature>
<keyword evidence="7 8" id="KW-0472">Membrane</keyword>
<keyword evidence="3 8" id="KW-0812">Transmembrane</keyword>
<dbReference type="InterPro" id="IPR051050">
    <property type="entry name" value="Lipid_II_flippase_MurJ/MviN"/>
</dbReference>
<feature type="transmembrane region" description="Helical" evidence="8">
    <location>
        <begin position="101"/>
        <end position="121"/>
    </location>
</feature>
<comment type="function">
    <text evidence="8 9">Involved in peptidoglycan biosynthesis. Transports lipid-linked peptidoglycan precursors from the inner to the outer leaflet of the cytoplasmic membrane.</text>
</comment>
<dbReference type="CDD" id="cd13123">
    <property type="entry name" value="MATE_MurJ_like"/>
    <property type="match status" value="1"/>
</dbReference>
<comment type="similarity">
    <text evidence="8 9">Belongs to the MurJ/MviN family.</text>
</comment>
<feature type="transmembrane region" description="Helical" evidence="8">
    <location>
        <begin position="391"/>
        <end position="410"/>
    </location>
</feature>
<feature type="transmembrane region" description="Helical" evidence="8">
    <location>
        <begin position="454"/>
        <end position="478"/>
    </location>
</feature>
<keyword evidence="6 8" id="KW-1133">Transmembrane helix</keyword>
<feature type="transmembrane region" description="Helical" evidence="8">
    <location>
        <begin position="193"/>
        <end position="212"/>
    </location>
</feature>
<dbReference type="Pfam" id="PF03023">
    <property type="entry name" value="MurJ"/>
    <property type="match status" value="1"/>
</dbReference>
<dbReference type="GO" id="GO:0071555">
    <property type="term" value="P:cell wall organization"/>
    <property type="evidence" value="ECO:0007669"/>
    <property type="project" value="UniProtKB-UniRule"/>
</dbReference>
<feature type="transmembrane region" description="Helical" evidence="8">
    <location>
        <begin position="280"/>
        <end position="300"/>
    </location>
</feature>
<dbReference type="EMBL" id="PEZV01000030">
    <property type="protein sequence ID" value="PIT97175.1"/>
    <property type="molecule type" value="Genomic_DNA"/>
</dbReference>
<feature type="transmembrane region" description="Helical" evidence="8">
    <location>
        <begin position="252"/>
        <end position="274"/>
    </location>
</feature>
<feature type="transmembrane region" description="Helical" evidence="8">
    <location>
        <begin position="20"/>
        <end position="41"/>
    </location>
</feature>
<feature type="transmembrane region" description="Helical" evidence="8">
    <location>
        <begin position="167"/>
        <end position="187"/>
    </location>
</feature>
<dbReference type="GO" id="GO:0034204">
    <property type="term" value="P:lipid translocation"/>
    <property type="evidence" value="ECO:0007669"/>
    <property type="project" value="TreeGrafter"/>
</dbReference>
<evidence type="ECO:0000313" key="10">
    <source>
        <dbReference type="EMBL" id="PIT97175.1"/>
    </source>
</evidence>
<dbReference type="HAMAP" id="MF_02078">
    <property type="entry name" value="MurJ_MviN"/>
    <property type="match status" value="1"/>
</dbReference>
<evidence type="ECO:0000256" key="9">
    <source>
        <dbReference type="PIRNR" id="PIRNR002869"/>
    </source>
</evidence>
<keyword evidence="8 9" id="KW-0961">Cell wall biogenesis/degradation</keyword>
<keyword evidence="8 9" id="KW-0813">Transport</keyword>
<sequence length="527" mass="58536">MLKALKVIFSRESSIRGASFLLIITLALSNLLGVIRDHFLAQYIPTDRLDIYYTAFRFPDLIFNVLILGAIAAAFVPIYSRILREDGNKKADEMASNALSIGLLIIFISLVVLFFIMPVLINLLVPDFDAAKRVETINLARWLLLSPLFFTVSYFLGGILNSHKRFFAYSIAPLIYNLSIIVCIYIFAQRFNVAGAVIGVIVGAFLHMLIQIPSAISVKFKFKPEFNFRDSNVQKVMKLMLPRAIGLGANQVLLLAFTSLASPFAGAIAIYNLADNIQTVPSVIFGSSFATAAFPTLAALDIEREREATQFYSVFEKSMRAILFLLVPSTAFLILLRAQVIRLILGYGFFGWEDTRLATGTLGLFALSIIAQGLIPLFARTFYAMHNTLTPMTTSIISIIISVVLGFIFSKGYAGNFEGVRGLALAFSIGSWANLIMLVIALSSKVRVRFKNLWSFLIELGVLTLIASLALQLVKIIVSFSFDIDRVKYLFLQTILAGCVGIIIFLGLAWVFRLPEVRQLKKKSVFF</sequence>
<keyword evidence="5 8" id="KW-0573">Peptidoglycan synthesis</keyword>
<protein>
    <recommendedName>
        <fullName evidence="8">Probable lipid II flippase MurJ</fullName>
    </recommendedName>
</protein>
<feature type="transmembrane region" description="Helical" evidence="8">
    <location>
        <begin position="61"/>
        <end position="80"/>
    </location>
</feature>
<proteinExistence type="inferred from homology"/>
<accession>A0A2M6WWJ6</accession>
<dbReference type="InterPro" id="IPR004268">
    <property type="entry name" value="MurJ"/>
</dbReference>
<keyword evidence="4 8" id="KW-0133">Cell shape</keyword>
<dbReference type="GO" id="GO:0009252">
    <property type="term" value="P:peptidoglycan biosynthetic process"/>
    <property type="evidence" value="ECO:0007669"/>
    <property type="project" value="UniProtKB-UniRule"/>
</dbReference>
<organism evidence="10 11">
    <name type="scientific">Candidatus Berkelbacteria bacterium CG10_big_fil_rev_8_21_14_0_10_41_12</name>
    <dbReference type="NCBI Taxonomy" id="1974513"/>
    <lineage>
        <taxon>Bacteria</taxon>
        <taxon>Candidatus Berkelbacteria</taxon>
    </lineage>
</organism>
<comment type="pathway">
    <text evidence="8">Cell wall biogenesis; peptidoglycan biosynthesis.</text>
</comment>
<reference evidence="11" key="1">
    <citation type="submission" date="2017-09" db="EMBL/GenBank/DDBJ databases">
        <title>Depth-based differentiation of microbial function through sediment-hosted aquifers and enrichment of novel symbionts in the deep terrestrial subsurface.</title>
        <authorList>
            <person name="Probst A.J."/>
            <person name="Ladd B."/>
            <person name="Jarett J.K."/>
            <person name="Geller-Mcgrath D.E."/>
            <person name="Sieber C.M.K."/>
            <person name="Emerson J.B."/>
            <person name="Anantharaman K."/>
            <person name="Thomas B.C."/>
            <person name="Malmstrom R."/>
            <person name="Stieglmeier M."/>
            <person name="Klingl A."/>
            <person name="Woyke T."/>
            <person name="Ryan C.M."/>
            <person name="Banfield J.F."/>
        </authorList>
    </citation>
    <scope>NUCLEOTIDE SEQUENCE [LARGE SCALE GENOMIC DNA]</scope>
</reference>
<dbReference type="PANTHER" id="PTHR47019">
    <property type="entry name" value="LIPID II FLIPPASE MURJ"/>
    <property type="match status" value="1"/>
</dbReference>
<evidence type="ECO:0000313" key="11">
    <source>
        <dbReference type="Proteomes" id="UP000228596"/>
    </source>
</evidence>
<evidence type="ECO:0000256" key="7">
    <source>
        <dbReference type="ARBA" id="ARBA00023136"/>
    </source>
</evidence>
<evidence type="ECO:0000256" key="4">
    <source>
        <dbReference type="ARBA" id="ARBA00022960"/>
    </source>
</evidence>
<evidence type="ECO:0000256" key="1">
    <source>
        <dbReference type="ARBA" id="ARBA00004651"/>
    </source>
</evidence>
<dbReference type="NCBIfam" id="TIGR01695">
    <property type="entry name" value="murJ_mviN"/>
    <property type="match status" value="1"/>
</dbReference>
<dbReference type="AlphaFoldDB" id="A0A2M6WWJ6"/>
<comment type="subcellular location">
    <subcellularLocation>
        <location evidence="1 8">Cell membrane</location>
        <topology evidence="1 8">Multi-pass membrane protein</topology>
    </subcellularLocation>
</comment>
<dbReference type="Proteomes" id="UP000228596">
    <property type="component" value="Unassembled WGS sequence"/>
</dbReference>
<evidence type="ECO:0000256" key="8">
    <source>
        <dbReference type="HAMAP-Rule" id="MF_02078"/>
    </source>
</evidence>
<evidence type="ECO:0000256" key="2">
    <source>
        <dbReference type="ARBA" id="ARBA00022475"/>
    </source>
</evidence>
<dbReference type="PANTHER" id="PTHR47019:SF1">
    <property type="entry name" value="LIPID II FLIPPASE MURJ"/>
    <property type="match status" value="1"/>
</dbReference>
<feature type="transmembrane region" description="Helical" evidence="8">
    <location>
        <begin position="141"/>
        <end position="160"/>
    </location>
</feature>
<evidence type="ECO:0000256" key="5">
    <source>
        <dbReference type="ARBA" id="ARBA00022984"/>
    </source>
</evidence>
<dbReference type="GO" id="GO:0015648">
    <property type="term" value="F:lipid-linked peptidoglycan transporter activity"/>
    <property type="evidence" value="ECO:0007669"/>
    <property type="project" value="UniProtKB-UniRule"/>
</dbReference>
<feature type="transmembrane region" description="Helical" evidence="8">
    <location>
        <begin position="321"/>
        <end position="345"/>
    </location>
</feature>
<dbReference type="PRINTS" id="PR01806">
    <property type="entry name" value="VIRFACTRMVIN"/>
</dbReference>
<dbReference type="GO" id="GO:0005886">
    <property type="term" value="C:plasma membrane"/>
    <property type="evidence" value="ECO:0007669"/>
    <property type="project" value="UniProtKB-SubCell"/>
</dbReference>
<feature type="transmembrane region" description="Helical" evidence="8">
    <location>
        <begin position="490"/>
        <end position="512"/>
    </location>
</feature>
<gene>
    <name evidence="10" type="primary">mviN</name>
    <name evidence="8" type="synonym">murJ</name>
    <name evidence="10" type="ORF">COT77_02805</name>
</gene>
<feature type="transmembrane region" description="Helical" evidence="8">
    <location>
        <begin position="357"/>
        <end position="379"/>
    </location>
</feature>
<keyword evidence="2 8" id="KW-1003">Cell membrane</keyword>
<dbReference type="UniPathway" id="UPA00219"/>
<comment type="caution">
    <text evidence="10">The sequence shown here is derived from an EMBL/GenBank/DDBJ whole genome shotgun (WGS) entry which is preliminary data.</text>
</comment>
<dbReference type="PIRSF" id="PIRSF002869">
    <property type="entry name" value="MviN"/>
    <property type="match status" value="1"/>
</dbReference>
<dbReference type="GO" id="GO:0008360">
    <property type="term" value="P:regulation of cell shape"/>
    <property type="evidence" value="ECO:0007669"/>
    <property type="project" value="UniProtKB-UniRule"/>
</dbReference>
<name>A0A2M6WWJ6_9BACT</name>
<evidence type="ECO:0000256" key="6">
    <source>
        <dbReference type="ARBA" id="ARBA00022989"/>
    </source>
</evidence>